<sequence>MFKTLLQEHNAKVAEIRRQSDKAKAAAETSGEKLAGALVDAVDSQVSKAFQQEKDLSREAREARNLASKFRDQTAGWISAAQRADKVLRDYGDYETYLQTIVSDMTEVQSMLQELAQCRAAKASPQK</sequence>
<evidence type="ECO:0000313" key="4">
    <source>
        <dbReference type="Proteomes" id="UP001497392"/>
    </source>
</evidence>
<evidence type="ECO:0000313" key="3">
    <source>
        <dbReference type="EMBL" id="CAL5224939.1"/>
    </source>
</evidence>
<protein>
    <recommendedName>
        <fullName evidence="2">Biogenesis of lysosome-related organelles complex 1 subunit 1</fullName>
    </recommendedName>
</protein>
<dbReference type="EMBL" id="CAXHTA020000011">
    <property type="protein sequence ID" value="CAL5224939.1"/>
    <property type="molecule type" value="Genomic_DNA"/>
</dbReference>
<organism evidence="3 4">
    <name type="scientific">Coccomyxa viridis</name>
    <dbReference type="NCBI Taxonomy" id="1274662"/>
    <lineage>
        <taxon>Eukaryota</taxon>
        <taxon>Viridiplantae</taxon>
        <taxon>Chlorophyta</taxon>
        <taxon>core chlorophytes</taxon>
        <taxon>Trebouxiophyceae</taxon>
        <taxon>Trebouxiophyceae incertae sedis</taxon>
        <taxon>Coccomyxaceae</taxon>
        <taxon>Coccomyxa</taxon>
    </lineage>
</organism>
<proteinExistence type="inferred from homology"/>
<reference evidence="3 4" key="1">
    <citation type="submission" date="2024-06" db="EMBL/GenBank/DDBJ databases">
        <authorList>
            <person name="Kraege A."/>
            <person name="Thomma B."/>
        </authorList>
    </citation>
    <scope>NUCLEOTIDE SEQUENCE [LARGE SCALE GENOMIC DNA]</scope>
</reference>
<accession>A0ABP1G0Z8</accession>
<name>A0ABP1G0Z8_9CHLO</name>
<evidence type="ECO:0000256" key="2">
    <source>
        <dbReference type="ARBA" id="ARBA00019577"/>
    </source>
</evidence>
<dbReference type="PANTHER" id="PTHR13073">
    <property type="entry name" value="BLOC-1 COMPLEX SUBUNIT 1"/>
    <property type="match status" value="1"/>
</dbReference>
<dbReference type="Pfam" id="PF06320">
    <property type="entry name" value="GCN5L1"/>
    <property type="match status" value="1"/>
</dbReference>
<comment type="similarity">
    <text evidence="1">Belongs to the BLOC1S1 family.</text>
</comment>
<comment type="caution">
    <text evidence="3">The sequence shown here is derived from an EMBL/GenBank/DDBJ whole genome shotgun (WGS) entry which is preliminary data.</text>
</comment>
<dbReference type="PANTHER" id="PTHR13073:SF0">
    <property type="entry name" value="BIOGENESIS OF LYSOSOME-RELATED ORGANELLES COMPLEX 1 SUBUNIT 1"/>
    <property type="match status" value="1"/>
</dbReference>
<gene>
    <name evidence="3" type="primary">g7708</name>
    <name evidence="3" type="ORF">VP750_LOCUS6598</name>
</gene>
<evidence type="ECO:0000256" key="1">
    <source>
        <dbReference type="ARBA" id="ARBA00007133"/>
    </source>
</evidence>
<keyword evidence="4" id="KW-1185">Reference proteome</keyword>
<dbReference type="Proteomes" id="UP001497392">
    <property type="component" value="Unassembled WGS sequence"/>
</dbReference>
<dbReference type="InterPro" id="IPR009395">
    <property type="entry name" value="BLOC1S1"/>
</dbReference>